<gene>
    <name evidence="4" type="ORF">CPB84DRAFT_1850131</name>
</gene>
<dbReference type="GO" id="GO:0004197">
    <property type="term" value="F:cysteine-type endopeptidase activity"/>
    <property type="evidence" value="ECO:0007669"/>
    <property type="project" value="InterPro"/>
</dbReference>
<sequence>MAFVGSGWLRLPFVPLKAHNLGFIVAKAAGKARWFYPLPKALMVALIYDTYEIPSSSRSVEDNTERLSLHDSLHPRDYAYPEPRCSCPHSRAVYTDSEHDDDDGSYSTPHRSNSHGRDYTLQCAVGTMITNLQYTAGTKMTIFTTQPAHHDGREHHNPLCRQQYIILQSDYGYPSFRMIIQRGRAPYHASAPGVFELLPPNRDFVWSKCTGRKKAVCIGINYTGSDSELKGCANDAKNMRQFLMEVYGFRSEDILLLTDEGHGHNSMRPTRKEIFNAMNWLVKGAHAHDSLFFHSMKIPVMVDKLLIRLGEKLTDKMKELHDSLVRPLPAGCRLTAIFDVRVNPSF</sequence>
<feature type="domain" description="Peptidase C14 caspase" evidence="3">
    <location>
        <begin position="212"/>
        <end position="297"/>
    </location>
</feature>
<feature type="region of interest" description="Disordered" evidence="2">
    <location>
        <begin position="91"/>
        <end position="116"/>
    </location>
</feature>
<dbReference type="InterPro" id="IPR011600">
    <property type="entry name" value="Pept_C14_caspase"/>
</dbReference>
<dbReference type="Proteomes" id="UP000724874">
    <property type="component" value="Unassembled WGS sequence"/>
</dbReference>
<protein>
    <submittedName>
        <fullName evidence="4">Caspase domain-containing protein</fullName>
    </submittedName>
</protein>
<dbReference type="Gene3D" id="3.40.50.12660">
    <property type="match status" value="1"/>
</dbReference>
<dbReference type="PANTHER" id="PTHR48104:SF30">
    <property type="entry name" value="METACASPASE-1"/>
    <property type="match status" value="1"/>
</dbReference>
<keyword evidence="5" id="KW-1185">Reference proteome</keyword>
<organism evidence="4 5">
    <name type="scientific">Gymnopilus junonius</name>
    <name type="common">Spectacular rustgill mushroom</name>
    <name type="synonym">Gymnopilus spectabilis subsp. junonius</name>
    <dbReference type="NCBI Taxonomy" id="109634"/>
    <lineage>
        <taxon>Eukaryota</taxon>
        <taxon>Fungi</taxon>
        <taxon>Dikarya</taxon>
        <taxon>Basidiomycota</taxon>
        <taxon>Agaricomycotina</taxon>
        <taxon>Agaricomycetes</taxon>
        <taxon>Agaricomycetidae</taxon>
        <taxon>Agaricales</taxon>
        <taxon>Agaricineae</taxon>
        <taxon>Hymenogastraceae</taxon>
        <taxon>Gymnopilus</taxon>
    </lineage>
</organism>
<dbReference type="InterPro" id="IPR050452">
    <property type="entry name" value="Metacaspase"/>
</dbReference>
<evidence type="ECO:0000313" key="5">
    <source>
        <dbReference type="Proteomes" id="UP000724874"/>
    </source>
</evidence>
<reference evidence="4" key="1">
    <citation type="submission" date="2020-11" db="EMBL/GenBank/DDBJ databases">
        <authorList>
            <consortium name="DOE Joint Genome Institute"/>
            <person name="Ahrendt S."/>
            <person name="Riley R."/>
            <person name="Andreopoulos W."/>
            <person name="LaButti K."/>
            <person name="Pangilinan J."/>
            <person name="Ruiz-duenas F.J."/>
            <person name="Barrasa J.M."/>
            <person name="Sanchez-Garcia M."/>
            <person name="Camarero S."/>
            <person name="Miyauchi S."/>
            <person name="Serrano A."/>
            <person name="Linde D."/>
            <person name="Babiker R."/>
            <person name="Drula E."/>
            <person name="Ayuso-Fernandez I."/>
            <person name="Pacheco R."/>
            <person name="Padilla G."/>
            <person name="Ferreira P."/>
            <person name="Barriuso J."/>
            <person name="Kellner H."/>
            <person name="Castanera R."/>
            <person name="Alfaro M."/>
            <person name="Ramirez L."/>
            <person name="Pisabarro A.G."/>
            <person name="Kuo A."/>
            <person name="Tritt A."/>
            <person name="Lipzen A."/>
            <person name="He G."/>
            <person name="Yan M."/>
            <person name="Ng V."/>
            <person name="Cullen D."/>
            <person name="Martin F."/>
            <person name="Rosso M.-N."/>
            <person name="Henrissat B."/>
            <person name="Hibbett D."/>
            <person name="Martinez A.T."/>
            <person name="Grigoriev I.V."/>
        </authorList>
    </citation>
    <scope>NUCLEOTIDE SEQUENCE</scope>
    <source>
        <strain evidence="4">AH 44721</strain>
    </source>
</reference>
<evidence type="ECO:0000313" key="4">
    <source>
        <dbReference type="EMBL" id="KAF8886452.1"/>
    </source>
</evidence>
<dbReference type="Pfam" id="PF00656">
    <property type="entry name" value="Peptidase_C14"/>
    <property type="match status" value="1"/>
</dbReference>
<proteinExistence type="inferred from homology"/>
<evidence type="ECO:0000256" key="1">
    <source>
        <dbReference type="ARBA" id="ARBA00009005"/>
    </source>
</evidence>
<comment type="similarity">
    <text evidence="1">Belongs to the peptidase C14B family.</text>
</comment>
<dbReference type="AlphaFoldDB" id="A0A9P5NHB4"/>
<comment type="caution">
    <text evidence="4">The sequence shown here is derived from an EMBL/GenBank/DDBJ whole genome shotgun (WGS) entry which is preliminary data.</text>
</comment>
<evidence type="ECO:0000256" key="2">
    <source>
        <dbReference type="SAM" id="MobiDB-lite"/>
    </source>
</evidence>
<evidence type="ECO:0000259" key="3">
    <source>
        <dbReference type="Pfam" id="PF00656"/>
    </source>
</evidence>
<dbReference type="OrthoDB" id="3223806at2759"/>
<accession>A0A9P5NHB4</accession>
<name>A0A9P5NHB4_GYMJU</name>
<dbReference type="PANTHER" id="PTHR48104">
    <property type="entry name" value="METACASPASE-4"/>
    <property type="match status" value="1"/>
</dbReference>
<dbReference type="EMBL" id="JADNYJ010000096">
    <property type="protein sequence ID" value="KAF8886452.1"/>
    <property type="molecule type" value="Genomic_DNA"/>
</dbReference>
<dbReference type="GO" id="GO:0005737">
    <property type="term" value="C:cytoplasm"/>
    <property type="evidence" value="ECO:0007669"/>
    <property type="project" value="TreeGrafter"/>
</dbReference>
<dbReference type="GO" id="GO:0006508">
    <property type="term" value="P:proteolysis"/>
    <property type="evidence" value="ECO:0007669"/>
    <property type="project" value="InterPro"/>
</dbReference>